<organism evidence="1 2">
    <name type="scientific">Ensete ventricosum</name>
    <name type="common">Abyssinian banana</name>
    <name type="synonym">Musa ensete</name>
    <dbReference type="NCBI Taxonomy" id="4639"/>
    <lineage>
        <taxon>Eukaryota</taxon>
        <taxon>Viridiplantae</taxon>
        <taxon>Streptophyta</taxon>
        <taxon>Embryophyta</taxon>
        <taxon>Tracheophyta</taxon>
        <taxon>Spermatophyta</taxon>
        <taxon>Magnoliopsida</taxon>
        <taxon>Liliopsida</taxon>
        <taxon>Zingiberales</taxon>
        <taxon>Musaceae</taxon>
        <taxon>Ensete</taxon>
    </lineage>
</organism>
<sequence length="111" mass="12446">MTRCWALTELVHIIAIVREGKHGHEHVEGGGKALLAHGGEFRVGANQRREGEQGMGKGILNYDYDRVRRDLEIPRVLLPREWDGGVVGEWGAATTICVNVDAISERQLRQY</sequence>
<gene>
    <name evidence="1" type="ORF">B296_00037374</name>
</gene>
<proteinExistence type="predicted"/>
<name>A0A426ZZR3_ENSVE</name>
<accession>A0A426ZZR3</accession>
<evidence type="ECO:0000313" key="1">
    <source>
        <dbReference type="EMBL" id="RRT69448.1"/>
    </source>
</evidence>
<evidence type="ECO:0000313" key="2">
    <source>
        <dbReference type="Proteomes" id="UP000287651"/>
    </source>
</evidence>
<dbReference type="Proteomes" id="UP000287651">
    <property type="component" value="Unassembled WGS sequence"/>
</dbReference>
<comment type="caution">
    <text evidence="1">The sequence shown here is derived from an EMBL/GenBank/DDBJ whole genome shotgun (WGS) entry which is preliminary data.</text>
</comment>
<dbReference type="AlphaFoldDB" id="A0A426ZZR3"/>
<reference evidence="1 2" key="1">
    <citation type="journal article" date="2014" name="Agronomy (Basel)">
        <title>A Draft Genome Sequence for Ensete ventricosum, the Drought-Tolerant Tree Against Hunger.</title>
        <authorList>
            <person name="Harrison J."/>
            <person name="Moore K.A."/>
            <person name="Paszkiewicz K."/>
            <person name="Jones T."/>
            <person name="Grant M."/>
            <person name="Ambacheew D."/>
            <person name="Muzemil S."/>
            <person name="Studholme D.J."/>
        </authorList>
    </citation>
    <scope>NUCLEOTIDE SEQUENCE [LARGE SCALE GENOMIC DNA]</scope>
</reference>
<dbReference type="EMBL" id="AMZH03004338">
    <property type="protein sequence ID" value="RRT69448.1"/>
    <property type="molecule type" value="Genomic_DNA"/>
</dbReference>
<protein>
    <submittedName>
        <fullName evidence="1">Uncharacterized protein</fullName>
    </submittedName>
</protein>